<name>A0ABU9BA81_9BURK</name>
<evidence type="ECO:0000313" key="2">
    <source>
        <dbReference type="Proteomes" id="UP001368500"/>
    </source>
</evidence>
<keyword evidence="2" id="KW-1185">Reference proteome</keyword>
<evidence type="ECO:0000313" key="1">
    <source>
        <dbReference type="EMBL" id="MEK8026797.1"/>
    </source>
</evidence>
<comment type="caution">
    <text evidence="1">The sequence shown here is derived from an EMBL/GenBank/DDBJ whole genome shotgun (WGS) entry which is preliminary data.</text>
</comment>
<organism evidence="1 2">
    <name type="scientific">Pseudaquabacterium rugosum</name>
    <dbReference type="NCBI Taxonomy" id="2984194"/>
    <lineage>
        <taxon>Bacteria</taxon>
        <taxon>Pseudomonadati</taxon>
        <taxon>Pseudomonadota</taxon>
        <taxon>Betaproteobacteria</taxon>
        <taxon>Burkholderiales</taxon>
        <taxon>Sphaerotilaceae</taxon>
        <taxon>Pseudaquabacterium</taxon>
    </lineage>
</organism>
<protein>
    <recommendedName>
        <fullName evidence="3">DUF2946 domain-containing protein</fullName>
    </recommendedName>
</protein>
<proteinExistence type="predicted"/>
<dbReference type="RefSeq" id="WP_341374579.1">
    <property type="nucleotide sequence ID" value="NZ_JBBUTF010000010.1"/>
</dbReference>
<gene>
    <name evidence="1" type="ORF">AACH11_12570</name>
</gene>
<evidence type="ECO:0008006" key="3">
    <source>
        <dbReference type="Google" id="ProtNLM"/>
    </source>
</evidence>
<sequence>MFRRWLVLILLALQLQPVLAFMPERAGELAVALEHEVMHQGLQGHHHGDDLRLQADDDGSPLTHVHHDASHHGVLPLVPGPGLAAMPASAAPIPFGRCCIPSPCLEGPLRPPRSGA</sequence>
<accession>A0ABU9BA81</accession>
<dbReference type="EMBL" id="JBBUTF010000010">
    <property type="protein sequence ID" value="MEK8026797.1"/>
    <property type="molecule type" value="Genomic_DNA"/>
</dbReference>
<dbReference type="Proteomes" id="UP001368500">
    <property type="component" value="Unassembled WGS sequence"/>
</dbReference>
<reference evidence="1 2" key="1">
    <citation type="submission" date="2024-04" db="EMBL/GenBank/DDBJ databases">
        <title>Novel species of the genus Ideonella isolated from streams.</title>
        <authorList>
            <person name="Lu H."/>
        </authorList>
    </citation>
    <scope>NUCLEOTIDE SEQUENCE [LARGE SCALE GENOMIC DNA]</scope>
    <source>
        <strain evidence="1 2">BYS139W</strain>
    </source>
</reference>